<sequence>MNINLVISEKPAELDEFLDQDEMELPPFQFALVELSQYIDGYIKILFKNKLSIVLDLFSDFMICFDNIIDSINAAKSSYAKREEIWFCEQGSDFYLYYEVKEKKIHLTFKKGKSVGIVNKDTPDFDAEVDTLEYIKQWKDIFQKLDILFEEKLHKKIPITF</sequence>
<dbReference type="AlphaFoldDB" id="A0A855FZA2"/>
<protein>
    <submittedName>
        <fullName evidence="1">Uncharacterized protein</fullName>
    </submittedName>
</protein>
<comment type="caution">
    <text evidence="1">The sequence shown here is derived from an EMBL/GenBank/DDBJ whole genome shotgun (WGS) entry which is preliminary data.</text>
</comment>
<accession>A0A855FZA2</accession>
<proteinExistence type="predicted"/>
<dbReference type="EMBL" id="MEIU01000013">
    <property type="protein sequence ID" value="PIT61875.1"/>
    <property type="molecule type" value="Genomic_DNA"/>
</dbReference>
<evidence type="ECO:0000313" key="2">
    <source>
        <dbReference type="Proteomes" id="UP000230463"/>
    </source>
</evidence>
<name>A0A855FZA2_9NEIS</name>
<reference evidence="1 2" key="1">
    <citation type="journal article" date="2017" name="MBio">
        <title>Type VI secretion-mediated competition in the bee gut microbiome.</title>
        <authorList>
            <person name="Steele M.I."/>
            <person name="Kwong W.K."/>
            <person name="Powell J.E."/>
            <person name="Whiteley M."/>
            <person name="Moran N.A."/>
        </authorList>
    </citation>
    <scope>NUCLEOTIDE SEQUENCE [LARGE SCALE GENOMIC DNA]</scope>
    <source>
        <strain evidence="1 2">HK3</strain>
    </source>
</reference>
<gene>
    <name evidence="1" type="ORF">BHC57_01710</name>
</gene>
<dbReference type="Proteomes" id="UP000230463">
    <property type="component" value="Unassembled WGS sequence"/>
</dbReference>
<organism evidence="1 2">
    <name type="scientific">Snodgrassella alvi</name>
    <dbReference type="NCBI Taxonomy" id="1196083"/>
    <lineage>
        <taxon>Bacteria</taxon>
        <taxon>Pseudomonadati</taxon>
        <taxon>Pseudomonadota</taxon>
        <taxon>Betaproteobacteria</taxon>
        <taxon>Neisseriales</taxon>
        <taxon>Neisseriaceae</taxon>
        <taxon>Snodgrassella</taxon>
    </lineage>
</organism>
<evidence type="ECO:0000313" key="1">
    <source>
        <dbReference type="EMBL" id="PIT61875.1"/>
    </source>
</evidence>
<dbReference type="RefSeq" id="WP_100123199.1">
    <property type="nucleotide sequence ID" value="NZ_MEIU01000013.1"/>
</dbReference>